<accession>A0A518EXP3</accession>
<organism evidence="3 4">
    <name type="scientific">Saltatorellus ferox</name>
    <dbReference type="NCBI Taxonomy" id="2528018"/>
    <lineage>
        <taxon>Bacteria</taxon>
        <taxon>Pseudomonadati</taxon>
        <taxon>Planctomycetota</taxon>
        <taxon>Planctomycetia</taxon>
        <taxon>Planctomycetia incertae sedis</taxon>
        <taxon>Saltatorellus</taxon>
    </lineage>
</organism>
<name>A0A518EXP3_9BACT</name>
<feature type="compositionally biased region" description="Gly residues" evidence="1">
    <location>
        <begin position="136"/>
        <end position="174"/>
    </location>
</feature>
<keyword evidence="2" id="KW-0812">Transmembrane</keyword>
<sequence length="282" mass="28726">MGRERVEPGGPSPAAADEVRRESRARPVSPLWVLGTLLVLLLLVGGVMFVLKPRGQVLDAAEAETLMFASVPASLPYGLERADARRLPSGEVVLKYAGEGKAGEGPESLTMIQFPAARAESVLDEQFQKLRFDSGSGMGGGMGGGGGGSRGGSGGGPGGPPGGGGRGGGMGGGGKKPKLQDAGFMDWRGYSANYARLRHAAASVPLPETQGESGPQTPSGTDRADKTMYETVRVNLSTGGRCIIAYVRFPLGVEGTVAAVGELLGSFEPLVAASASPGASER</sequence>
<feature type="compositionally biased region" description="Polar residues" evidence="1">
    <location>
        <begin position="210"/>
        <end position="220"/>
    </location>
</feature>
<protein>
    <submittedName>
        <fullName evidence="3">Uncharacterized protein</fullName>
    </submittedName>
</protein>
<feature type="region of interest" description="Disordered" evidence="1">
    <location>
        <begin position="134"/>
        <end position="180"/>
    </location>
</feature>
<dbReference type="AlphaFoldDB" id="A0A518EXP3"/>
<gene>
    <name evidence="3" type="ORF">Poly30_43960</name>
</gene>
<reference evidence="3 4" key="1">
    <citation type="submission" date="2019-02" db="EMBL/GenBank/DDBJ databases">
        <title>Deep-cultivation of Planctomycetes and their phenomic and genomic characterization uncovers novel biology.</title>
        <authorList>
            <person name="Wiegand S."/>
            <person name="Jogler M."/>
            <person name="Boedeker C."/>
            <person name="Pinto D."/>
            <person name="Vollmers J."/>
            <person name="Rivas-Marin E."/>
            <person name="Kohn T."/>
            <person name="Peeters S.H."/>
            <person name="Heuer A."/>
            <person name="Rast P."/>
            <person name="Oberbeckmann S."/>
            <person name="Bunk B."/>
            <person name="Jeske O."/>
            <person name="Meyerdierks A."/>
            <person name="Storesund J.E."/>
            <person name="Kallscheuer N."/>
            <person name="Luecker S."/>
            <person name="Lage O.M."/>
            <person name="Pohl T."/>
            <person name="Merkel B.J."/>
            <person name="Hornburger P."/>
            <person name="Mueller R.-W."/>
            <person name="Bruemmer F."/>
            <person name="Labrenz M."/>
            <person name="Spormann A.M."/>
            <person name="Op den Camp H."/>
            <person name="Overmann J."/>
            <person name="Amann R."/>
            <person name="Jetten M.S.M."/>
            <person name="Mascher T."/>
            <person name="Medema M.H."/>
            <person name="Devos D.P."/>
            <person name="Kaster A.-K."/>
            <person name="Ovreas L."/>
            <person name="Rohde M."/>
            <person name="Galperin M.Y."/>
            <person name="Jogler C."/>
        </authorList>
    </citation>
    <scope>NUCLEOTIDE SEQUENCE [LARGE SCALE GENOMIC DNA]</scope>
    <source>
        <strain evidence="3 4">Poly30</strain>
    </source>
</reference>
<keyword evidence="2" id="KW-1133">Transmembrane helix</keyword>
<feature type="region of interest" description="Disordered" evidence="1">
    <location>
        <begin position="203"/>
        <end position="225"/>
    </location>
</feature>
<feature type="region of interest" description="Disordered" evidence="1">
    <location>
        <begin position="1"/>
        <end position="21"/>
    </location>
</feature>
<dbReference type="EMBL" id="CP036434">
    <property type="protein sequence ID" value="QDV08841.1"/>
    <property type="molecule type" value="Genomic_DNA"/>
</dbReference>
<evidence type="ECO:0000313" key="4">
    <source>
        <dbReference type="Proteomes" id="UP000320390"/>
    </source>
</evidence>
<dbReference type="Proteomes" id="UP000320390">
    <property type="component" value="Chromosome"/>
</dbReference>
<evidence type="ECO:0000256" key="1">
    <source>
        <dbReference type="SAM" id="MobiDB-lite"/>
    </source>
</evidence>
<feature type="transmembrane region" description="Helical" evidence="2">
    <location>
        <begin position="31"/>
        <end position="51"/>
    </location>
</feature>
<dbReference type="RefSeq" id="WP_419190469.1">
    <property type="nucleotide sequence ID" value="NZ_CP036434.1"/>
</dbReference>
<keyword evidence="2" id="KW-0472">Membrane</keyword>
<evidence type="ECO:0000313" key="3">
    <source>
        <dbReference type="EMBL" id="QDV08841.1"/>
    </source>
</evidence>
<keyword evidence="4" id="KW-1185">Reference proteome</keyword>
<proteinExistence type="predicted"/>
<evidence type="ECO:0000256" key="2">
    <source>
        <dbReference type="SAM" id="Phobius"/>
    </source>
</evidence>